<keyword evidence="16" id="KW-1185">Reference proteome</keyword>
<dbReference type="Ensembl" id="ENSMALT00000028074.1">
    <property type="protein sequence ID" value="ENSMALP00000027568.1"/>
    <property type="gene ID" value="ENSMALG00000019132.1"/>
</dbReference>
<dbReference type="GO" id="GO:0019825">
    <property type="term" value="F:oxygen binding"/>
    <property type="evidence" value="ECO:0007669"/>
    <property type="project" value="InterPro"/>
</dbReference>
<comment type="catalytic activity">
    <reaction evidence="6">
        <text>Fe(II)-heme b-[protein] + nitric oxide + O2 = Fe(III)-heme b-[protein] + nitrate</text>
        <dbReference type="Rhea" id="RHEA:78091"/>
        <dbReference type="Rhea" id="RHEA-COMP:18975"/>
        <dbReference type="Rhea" id="RHEA-COMP:18976"/>
        <dbReference type="ChEBI" id="CHEBI:15379"/>
        <dbReference type="ChEBI" id="CHEBI:16480"/>
        <dbReference type="ChEBI" id="CHEBI:17632"/>
        <dbReference type="ChEBI" id="CHEBI:55376"/>
        <dbReference type="ChEBI" id="CHEBI:60344"/>
    </reaction>
    <physiologicalReaction direction="left-to-right" evidence="6">
        <dbReference type="Rhea" id="RHEA:78092"/>
    </physiologicalReaction>
</comment>
<reference evidence="15" key="2">
    <citation type="submission" date="2025-09" db="UniProtKB">
        <authorList>
            <consortium name="Ensembl"/>
        </authorList>
    </citation>
    <scope>IDENTIFICATION</scope>
</reference>
<dbReference type="Proteomes" id="UP000261600">
    <property type="component" value="Unplaced"/>
</dbReference>
<keyword evidence="13" id="KW-0813">Transport</keyword>
<evidence type="ECO:0000256" key="11">
    <source>
        <dbReference type="ARBA" id="ARBA00048118"/>
    </source>
</evidence>
<evidence type="ECO:0000256" key="5">
    <source>
        <dbReference type="ARBA" id="ARBA00023004"/>
    </source>
</evidence>
<dbReference type="PANTHER" id="PTHR46783:SF1">
    <property type="entry name" value="CYTOGLOBIN-1-RELATED"/>
    <property type="match status" value="1"/>
</dbReference>
<dbReference type="AlphaFoldDB" id="A0A3Q3KEW8"/>
<dbReference type="InterPro" id="IPR013314">
    <property type="entry name" value="Globin_lamprey/hagfish"/>
</dbReference>
<evidence type="ECO:0000256" key="13">
    <source>
        <dbReference type="RuleBase" id="RU000356"/>
    </source>
</evidence>
<dbReference type="GO" id="GO:0020037">
    <property type="term" value="F:heme binding"/>
    <property type="evidence" value="ECO:0007669"/>
    <property type="project" value="InterPro"/>
</dbReference>
<evidence type="ECO:0000256" key="10">
    <source>
        <dbReference type="ARBA" id="ARBA00047393"/>
    </source>
</evidence>
<evidence type="ECO:0000313" key="15">
    <source>
        <dbReference type="Ensembl" id="ENSMALP00000027568.1"/>
    </source>
</evidence>
<reference evidence="15" key="1">
    <citation type="submission" date="2025-08" db="UniProtKB">
        <authorList>
            <consortium name="Ensembl"/>
        </authorList>
    </citation>
    <scope>IDENTIFICATION</scope>
</reference>
<comment type="catalytic activity">
    <reaction evidence="10">
        <text>2 superoxide + 2 H(+) = H2O2 + O2</text>
        <dbReference type="Rhea" id="RHEA:20696"/>
        <dbReference type="ChEBI" id="CHEBI:15378"/>
        <dbReference type="ChEBI" id="CHEBI:15379"/>
        <dbReference type="ChEBI" id="CHEBI:16240"/>
        <dbReference type="ChEBI" id="CHEBI:18421"/>
        <dbReference type="EC" id="1.15.1.1"/>
    </reaction>
    <physiologicalReaction direction="left-to-right" evidence="10">
        <dbReference type="Rhea" id="RHEA:20697"/>
    </physiologicalReaction>
</comment>
<evidence type="ECO:0000259" key="14">
    <source>
        <dbReference type="PROSITE" id="PS01033"/>
    </source>
</evidence>
<keyword evidence="5" id="KW-0408">Iron</keyword>
<dbReference type="RefSeq" id="XP_020453520.1">
    <property type="nucleotide sequence ID" value="XM_020597864.1"/>
</dbReference>
<dbReference type="KEGG" id="malb:109958905"/>
<evidence type="ECO:0000256" key="4">
    <source>
        <dbReference type="ARBA" id="ARBA00022723"/>
    </source>
</evidence>
<keyword evidence="4" id="KW-0479">Metal-binding</keyword>
<dbReference type="GO" id="GO:0005506">
    <property type="term" value="F:iron ion binding"/>
    <property type="evidence" value="ECO:0007669"/>
    <property type="project" value="InterPro"/>
</dbReference>
<accession>A0A3Q3KEW8</accession>
<evidence type="ECO:0000256" key="6">
    <source>
        <dbReference type="ARBA" id="ARBA00044448"/>
    </source>
</evidence>
<evidence type="ECO:0000256" key="3">
    <source>
        <dbReference type="ARBA" id="ARBA00022617"/>
    </source>
</evidence>
<organism evidence="15 16">
    <name type="scientific">Monopterus albus</name>
    <name type="common">Swamp eel</name>
    <dbReference type="NCBI Taxonomy" id="43700"/>
    <lineage>
        <taxon>Eukaryota</taxon>
        <taxon>Metazoa</taxon>
        <taxon>Chordata</taxon>
        <taxon>Craniata</taxon>
        <taxon>Vertebrata</taxon>
        <taxon>Euteleostomi</taxon>
        <taxon>Actinopterygii</taxon>
        <taxon>Neopterygii</taxon>
        <taxon>Teleostei</taxon>
        <taxon>Neoteleostei</taxon>
        <taxon>Acanthomorphata</taxon>
        <taxon>Anabantaria</taxon>
        <taxon>Synbranchiformes</taxon>
        <taxon>Synbranchidae</taxon>
        <taxon>Monopterus</taxon>
    </lineage>
</organism>
<evidence type="ECO:0000313" key="16">
    <source>
        <dbReference type="Proteomes" id="UP000261600"/>
    </source>
</evidence>
<dbReference type="Pfam" id="PF00042">
    <property type="entry name" value="Globin"/>
    <property type="match status" value="1"/>
</dbReference>
<dbReference type="SUPFAM" id="SSF46458">
    <property type="entry name" value="Globin-like"/>
    <property type="match status" value="1"/>
</dbReference>
<dbReference type="PROSITE" id="PS01033">
    <property type="entry name" value="GLOBIN"/>
    <property type="match status" value="1"/>
</dbReference>
<evidence type="ECO:0000256" key="8">
    <source>
        <dbReference type="ARBA" id="ARBA00044562"/>
    </source>
</evidence>
<evidence type="ECO:0000256" key="2">
    <source>
        <dbReference type="ARBA" id="ARBA00012682"/>
    </source>
</evidence>
<dbReference type="PRINTS" id="PR01906">
    <property type="entry name" value="FISHGLOBIN"/>
</dbReference>
<evidence type="ECO:0000256" key="1">
    <source>
        <dbReference type="ARBA" id="ARBA00008705"/>
    </source>
</evidence>
<dbReference type="GO" id="GO:0005344">
    <property type="term" value="F:oxygen carrier activity"/>
    <property type="evidence" value="ECO:0007669"/>
    <property type="project" value="UniProtKB-KW"/>
</dbReference>
<dbReference type="GeneID" id="109958905"/>
<name>A0A3Q3KEW8_MONAL</name>
<evidence type="ECO:0000256" key="12">
    <source>
        <dbReference type="ARBA" id="ARBA00049899"/>
    </source>
</evidence>
<evidence type="ECO:0000256" key="7">
    <source>
        <dbReference type="ARBA" id="ARBA00044551"/>
    </source>
</evidence>
<dbReference type="STRING" id="43700.ENSMALP00000027568"/>
<dbReference type="PANTHER" id="PTHR46783">
    <property type="entry name" value="CYTOGLOBIN"/>
    <property type="match status" value="1"/>
</dbReference>
<comment type="similarity">
    <text evidence="1 13">Belongs to the globin family.</text>
</comment>
<comment type="catalytic activity">
    <reaction evidence="11">
        <text>Fe(III)-heme b-[protein] + nitric oxide + H2O = Fe(II)-heme b-[protein] + nitrite + 2 H(+)</text>
        <dbReference type="Rhea" id="RHEA:77711"/>
        <dbReference type="Rhea" id="RHEA-COMP:18975"/>
        <dbReference type="Rhea" id="RHEA-COMP:18976"/>
        <dbReference type="ChEBI" id="CHEBI:15377"/>
        <dbReference type="ChEBI" id="CHEBI:15378"/>
        <dbReference type="ChEBI" id="CHEBI:16301"/>
        <dbReference type="ChEBI" id="CHEBI:16480"/>
        <dbReference type="ChEBI" id="CHEBI:55376"/>
        <dbReference type="ChEBI" id="CHEBI:60344"/>
    </reaction>
    <physiologicalReaction direction="right-to-left" evidence="11">
        <dbReference type="Rhea" id="RHEA:77713"/>
    </physiologicalReaction>
</comment>
<dbReference type="GO" id="GO:0004784">
    <property type="term" value="F:superoxide dismutase activity"/>
    <property type="evidence" value="ECO:0007669"/>
    <property type="project" value="UniProtKB-EC"/>
</dbReference>
<proteinExistence type="inferred from homology"/>
<dbReference type="OrthoDB" id="436496at2759"/>
<protein>
    <recommendedName>
        <fullName evidence="2">superoxide dismutase</fullName>
        <ecNumber evidence="2">1.15.1.1</ecNumber>
    </recommendedName>
    <alternativeName>
        <fullName evidence="7">Nitrite reductase CYGB</fullName>
    </alternativeName>
    <alternativeName>
        <fullName evidence="9">Pseudoperoxidase CYGB</fullName>
    </alternativeName>
    <alternativeName>
        <fullName evidence="8">Superoxide dismutase CYGB</fullName>
    </alternativeName>
</protein>
<feature type="domain" description="Globin" evidence="14">
    <location>
        <begin position="6"/>
        <end position="155"/>
    </location>
</feature>
<dbReference type="Gene3D" id="1.10.490.10">
    <property type="entry name" value="Globins"/>
    <property type="match status" value="1"/>
</dbReference>
<dbReference type="EC" id="1.15.1.1" evidence="2"/>
<dbReference type="InterPro" id="IPR012292">
    <property type="entry name" value="Globin/Proto"/>
</dbReference>
<dbReference type="InterPro" id="IPR000971">
    <property type="entry name" value="Globin"/>
</dbReference>
<evidence type="ECO:0000256" key="9">
    <source>
        <dbReference type="ARBA" id="ARBA00044569"/>
    </source>
</evidence>
<dbReference type="InterPro" id="IPR009050">
    <property type="entry name" value="Globin-like_sf"/>
</dbReference>
<keyword evidence="13" id="KW-0561">Oxygen transport</keyword>
<keyword evidence="3 13" id="KW-0349">Heme</keyword>
<comment type="catalytic activity">
    <reaction evidence="12">
        <text>H2O2 + AH2 = A + 2 H2O</text>
        <dbReference type="Rhea" id="RHEA:30275"/>
        <dbReference type="ChEBI" id="CHEBI:13193"/>
        <dbReference type="ChEBI" id="CHEBI:15377"/>
        <dbReference type="ChEBI" id="CHEBI:16240"/>
        <dbReference type="ChEBI" id="CHEBI:17499"/>
    </reaction>
    <physiologicalReaction direction="left-to-right" evidence="12">
        <dbReference type="Rhea" id="RHEA:30276"/>
    </physiologicalReaction>
</comment>
<sequence>MDQSSPLTDKEKKVIQGSWAKIYPKSDDVGMTSIISLFTKYPQTKQYFSQFKQIQNPEELKGTAPLRKQAHTIMTALNKMVENLGNSDVVASEMNALGKSHAQAHKVDPMYFKIMSGVIMEVLGEEFPEAMTPDVVAAWTRFWAMFCSGVTAVYDKVGWTKVAA</sequence>